<organism evidence="1 2">
    <name type="scientific">Larkinella punicea</name>
    <dbReference type="NCBI Taxonomy" id="2315727"/>
    <lineage>
        <taxon>Bacteria</taxon>
        <taxon>Pseudomonadati</taxon>
        <taxon>Bacteroidota</taxon>
        <taxon>Cytophagia</taxon>
        <taxon>Cytophagales</taxon>
        <taxon>Spirosomataceae</taxon>
        <taxon>Larkinella</taxon>
    </lineage>
</organism>
<name>A0A368JQ00_9BACT</name>
<evidence type="ECO:0000313" key="2">
    <source>
        <dbReference type="Proteomes" id="UP000253383"/>
    </source>
</evidence>
<dbReference type="EMBL" id="QOWE01000007">
    <property type="protein sequence ID" value="RCR69747.1"/>
    <property type="molecule type" value="Genomic_DNA"/>
</dbReference>
<gene>
    <name evidence="1" type="ORF">DUE52_10425</name>
</gene>
<dbReference type="GO" id="GO:0005509">
    <property type="term" value="F:calcium ion binding"/>
    <property type="evidence" value="ECO:0007669"/>
    <property type="project" value="InterPro"/>
</dbReference>
<sequence>MGSPGFSIAHYKKGGPPPVADPTFGVGGSGFTILGNTPVYIDGLTLQPQSDLTLTSTTIALSNTPVAAAGGNSIGRVYSITPALSFSGTIGIYYQPGELNGNLAASLVLAYDEGGGFVAFPTSTTATNYVSKVVSSATTFAKLTALTPTEPPSVTLTNNGPLSCSATVTLTASTTSTVDSYTFTGPGGLVASVGNSATVTQGGTYTVVVSNAGGTGFATTVVDPGDGASTPVLTTNVNPGFQIIQNTPGVVLSISGCSGGTLNWSGPNSTTGTSASINVPTDAVASLAYSATCTIGSCVSSPGTATVEVIVPLAGGSLDGYIYGADCATFRGWAWDRNKPNTAISVEILDGPNVIATLVAGDLRQDLVTAGKGNGRHAFSFPIPDELKDGLSHSLSARVAGSSFILKNSPKALICTGTNPPPNKPPMPPSPTVLISALTAQVGVPFSGTLVAFTDPEGGTLTYGLSALPPGLNFGVENRIISGTPTEAGAFVMTYTATDPLGANNSVSFPLTVNPTSTTGVTGDFEGFLDKVECASLRGWVWDRKKPNTPLTVEFYTETSPGNFTVWGSTVANIYRVDLKNAGKGNGVHAYNFEVPDALKTGYNLISARVQGSTYVLKNSGRLLPLPCPAPGRLSAETAGSLQVVVLGNPVSDRLEVEVRGAEGQRVTFDLLDTQGRKVMERFVERAGAVERQAFSLSDQASGLLVLRVRTAGQSQILKVIKP</sequence>
<evidence type="ECO:0000313" key="1">
    <source>
        <dbReference type="EMBL" id="RCR69747.1"/>
    </source>
</evidence>
<dbReference type="SUPFAM" id="SSF49313">
    <property type="entry name" value="Cadherin-like"/>
    <property type="match status" value="1"/>
</dbReference>
<dbReference type="Proteomes" id="UP000253383">
    <property type="component" value="Unassembled WGS sequence"/>
</dbReference>
<dbReference type="InterPro" id="IPR015919">
    <property type="entry name" value="Cadherin-like_sf"/>
</dbReference>
<keyword evidence="2" id="KW-1185">Reference proteome</keyword>
<protein>
    <recommendedName>
        <fullName evidence="3">Dystroglycan-type cadherin-like domain-containing protein</fullName>
    </recommendedName>
</protein>
<dbReference type="AlphaFoldDB" id="A0A368JQ00"/>
<reference evidence="1 2" key="1">
    <citation type="submission" date="2018-07" db="EMBL/GenBank/DDBJ databases">
        <title>Genome analysis of Larkinella rosea.</title>
        <authorList>
            <person name="Zhou Z."/>
            <person name="Wang G."/>
        </authorList>
    </citation>
    <scope>NUCLEOTIDE SEQUENCE [LARGE SCALE GENOMIC DNA]</scope>
    <source>
        <strain evidence="2">zzj9</strain>
    </source>
</reference>
<accession>A0A368JQ00</accession>
<dbReference type="InterPro" id="IPR013783">
    <property type="entry name" value="Ig-like_fold"/>
</dbReference>
<comment type="caution">
    <text evidence="1">The sequence shown here is derived from an EMBL/GenBank/DDBJ whole genome shotgun (WGS) entry which is preliminary data.</text>
</comment>
<evidence type="ECO:0008006" key="3">
    <source>
        <dbReference type="Google" id="ProtNLM"/>
    </source>
</evidence>
<dbReference type="Gene3D" id="2.60.40.10">
    <property type="entry name" value="Immunoglobulins"/>
    <property type="match status" value="1"/>
</dbReference>
<proteinExistence type="predicted"/>
<dbReference type="Pfam" id="PF05345">
    <property type="entry name" value="He_PIG"/>
    <property type="match status" value="1"/>
</dbReference>
<dbReference type="GO" id="GO:0016020">
    <property type="term" value="C:membrane"/>
    <property type="evidence" value="ECO:0007669"/>
    <property type="project" value="InterPro"/>
</dbReference>